<organism evidence="1">
    <name type="scientific">Siphoviridae sp. ct3q24</name>
    <dbReference type="NCBI Taxonomy" id="2827772"/>
    <lineage>
        <taxon>Viruses</taxon>
        <taxon>Duplodnaviria</taxon>
        <taxon>Heunggongvirae</taxon>
        <taxon>Uroviricota</taxon>
        <taxon>Caudoviricetes</taxon>
    </lineage>
</organism>
<dbReference type="EMBL" id="BK032580">
    <property type="protein sequence ID" value="DAF49342.1"/>
    <property type="molecule type" value="Genomic_DNA"/>
</dbReference>
<name>A0A8S5SEE9_9CAUD</name>
<sequence length="222" mass="26143">MIKFEYLDTWGFAHAMRGMRNPMNSWAKNDTHEEYQQVDGEHIRKVTRVGDNDLGLAIKLANAGTEHRKYARQIFISLDITAPLYWWKEYDTYKIGTTANSTSTMHKLMSRPLTIDDFSLDGCSPIQFDFAIRYRAFLNSWIDLHNTTNQKTLKEDYWRGVIQALPMSYNQTRTVTMNYEVVANIIKQRKHHKLSEWLTFCDYMIESLPYFKEIFADTEVLA</sequence>
<reference evidence="1" key="1">
    <citation type="journal article" date="2021" name="Proc. Natl. Acad. Sci. U.S.A.">
        <title>A Catalog of Tens of Thousands of Viruses from Human Metagenomes Reveals Hidden Associations with Chronic Diseases.</title>
        <authorList>
            <person name="Tisza M.J."/>
            <person name="Buck C.B."/>
        </authorList>
    </citation>
    <scope>NUCLEOTIDE SEQUENCE</scope>
    <source>
        <strain evidence="1">Ct3q24</strain>
    </source>
</reference>
<evidence type="ECO:0008006" key="2">
    <source>
        <dbReference type="Google" id="ProtNLM"/>
    </source>
</evidence>
<proteinExistence type="predicted"/>
<evidence type="ECO:0000313" key="1">
    <source>
        <dbReference type="EMBL" id="DAF49342.1"/>
    </source>
</evidence>
<protein>
    <recommendedName>
        <fullName evidence="2">Thymidylate synthase</fullName>
    </recommendedName>
</protein>
<accession>A0A8S5SEE9</accession>